<reference evidence="2 3" key="1">
    <citation type="journal article" name="Sci. Rep.">
        <title>Telomere-to-telomere assembled and centromere annotated genomes of the two main subspecies of the button mushroom Agaricus bisporus reveal especially polymorphic chromosome ends.</title>
        <authorList>
            <person name="Sonnenberg A.S.M."/>
            <person name="Sedaghat-Telgerd N."/>
            <person name="Lavrijssen B."/>
            <person name="Ohm R.A."/>
            <person name="Hendrickx P.M."/>
            <person name="Scholtmeijer K."/>
            <person name="Baars J.J.P."/>
            <person name="van Peer A."/>
        </authorList>
    </citation>
    <scope>NUCLEOTIDE SEQUENCE [LARGE SCALE GENOMIC DNA]</scope>
    <source>
        <strain evidence="2 3">H119_p4</strain>
    </source>
</reference>
<accession>A0A8H7KHA0</accession>
<dbReference type="PANTHER" id="PTHR47842">
    <property type="entry name" value="EXPRESSED PROTEIN"/>
    <property type="match status" value="1"/>
</dbReference>
<dbReference type="EMBL" id="JABXXO010000006">
    <property type="protein sequence ID" value="KAF7775923.1"/>
    <property type="molecule type" value="Genomic_DNA"/>
</dbReference>
<sequence>MNTRLGETEDSKSKEVDQGLVLVIFIHGFKGTDETFGEFPKRLQHILSETIKNVQVESIIFPAYETKGELNEAVIRFADWLTTLTVERENKLGRGAGSAKIVLCGHSMGGFLAADSVLEFVKTLPDKDCPLWPNIIACVTFDTPFLGINPAVVKNGVTKATEYASTATTIGSAIFAGLGAKKVADTRSTSSNTSAATSSWGSWGSAALTFGGTLLAGAAVGGAYYQRNSLNQGFSSLMDHMKYVGNAWYEPGLRSRIDALVDAQENHHIIFHNFYVHLPESPPTHLTPRTFIVQPKRTSRAWKHFSAAKNKRASDEIQGHTTMFNGRANDGYYNLGLDTAKIIQQAAHVGREDSKTGENSLIRAVVRSPT</sequence>
<dbReference type="GO" id="GO:0006629">
    <property type="term" value="P:lipid metabolic process"/>
    <property type="evidence" value="ECO:0007669"/>
    <property type="project" value="InterPro"/>
</dbReference>
<evidence type="ECO:0000259" key="1">
    <source>
        <dbReference type="Pfam" id="PF01764"/>
    </source>
</evidence>
<proteinExistence type="predicted"/>
<name>A0A8H7KHA0_AGABI</name>
<evidence type="ECO:0000313" key="3">
    <source>
        <dbReference type="Proteomes" id="UP000629468"/>
    </source>
</evidence>
<feature type="domain" description="Fungal lipase-type" evidence="1">
    <location>
        <begin position="23"/>
        <end position="147"/>
    </location>
</feature>
<dbReference type="AlphaFoldDB" id="A0A8H7KHA0"/>
<dbReference type="PANTHER" id="PTHR47842:SF1">
    <property type="entry name" value="DUF676 DOMAIN-CONTAINING PROTEIN"/>
    <property type="match status" value="1"/>
</dbReference>
<protein>
    <recommendedName>
        <fullName evidence="1">Fungal lipase-type domain-containing protein</fullName>
    </recommendedName>
</protein>
<dbReference type="SUPFAM" id="SSF53474">
    <property type="entry name" value="alpha/beta-Hydrolases"/>
    <property type="match status" value="1"/>
</dbReference>
<comment type="caution">
    <text evidence="2">The sequence shown here is derived from an EMBL/GenBank/DDBJ whole genome shotgun (WGS) entry which is preliminary data.</text>
</comment>
<dbReference type="InterPro" id="IPR002921">
    <property type="entry name" value="Fungal_lipase-type"/>
</dbReference>
<gene>
    <name evidence="2" type="ORF">Agabi119p4_4316</name>
</gene>
<dbReference type="Gene3D" id="3.40.50.1820">
    <property type="entry name" value="alpha/beta hydrolase"/>
    <property type="match status" value="1"/>
</dbReference>
<dbReference type="Pfam" id="PF01764">
    <property type="entry name" value="Lipase_3"/>
    <property type="match status" value="1"/>
</dbReference>
<organism evidence="2 3">
    <name type="scientific">Agaricus bisporus var. burnettii</name>
    <dbReference type="NCBI Taxonomy" id="192524"/>
    <lineage>
        <taxon>Eukaryota</taxon>
        <taxon>Fungi</taxon>
        <taxon>Dikarya</taxon>
        <taxon>Basidiomycota</taxon>
        <taxon>Agaricomycotina</taxon>
        <taxon>Agaricomycetes</taxon>
        <taxon>Agaricomycetidae</taxon>
        <taxon>Agaricales</taxon>
        <taxon>Agaricineae</taxon>
        <taxon>Agaricaceae</taxon>
        <taxon>Agaricus</taxon>
    </lineage>
</organism>
<dbReference type="Proteomes" id="UP000629468">
    <property type="component" value="Unassembled WGS sequence"/>
</dbReference>
<dbReference type="InterPro" id="IPR029058">
    <property type="entry name" value="AB_hydrolase_fold"/>
</dbReference>
<evidence type="ECO:0000313" key="2">
    <source>
        <dbReference type="EMBL" id="KAF7775923.1"/>
    </source>
</evidence>